<dbReference type="HOGENOM" id="CLU_3096926_0_0_10"/>
<dbReference type="KEGG" id="coc:Coch_0585"/>
<accession>C7M7I6</accession>
<evidence type="ECO:0000313" key="1">
    <source>
        <dbReference type="EMBL" id="ACU92143.1"/>
    </source>
</evidence>
<dbReference type="Proteomes" id="UP000006650">
    <property type="component" value="Chromosome"/>
</dbReference>
<dbReference type="AlphaFoldDB" id="C7M7I6"/>
<name>C7M7I6_CAPOD</name>
<dbReference type="EMBL" id="CP001632">
    <property type="protein sequence ID" value="ACU92143.1"/>
    <property type="molecule type" value="Genomic_DNA"/>
</dbReference>
<dbReference type="STRING" id="521097.Coch_0585"/>
<organism evidence="1 2">
    <name type="scientific">Capnocytophaga ochracea (strain ATCC 27872 / DSM 7271 / CCUG 9716 / JCM 12966 / NCTC 12371 / SS31 / VPI 2845)</name>
    <name type="common">Bacteroides ochraceus</name>
    <dbReference type="NCBI Taxonomy" id="521097"/>
    <lineage>
        <taxon>Bacteria</taxon>
        <taxon>Pseudomonadati</taxon>
        <taxon>Bacteroidota</taxon>
        <taxon>Flavobacteriia</taxon>
        <taxon>Flavobacteriales</taxon>
        <taxon>Flavobacteriaceae</taxon>
        <taxon>Capnocytophaga</taxon>
    </lineage>
</organism>
<sequence>MIFITIHFLISLPVRLAPHFPARAARTFFLLIKNYFVPLPLYLHLIKTVLK</sequence>
<keyword evidence="2" id="KW-1185">Reference proteome</keyword>
<protein>
    <submittedName>
        <fullName evidence="1">Uncharacterized protein</fullName>
    </submittedName>
</protein>
<gene>
    <name evidence="1" type="ordered locus">Coch_0585</name>
</gene>
<evidence type="ECO:0000313" key="2">
    <source>
        <dbReference type="Proteomes" id="UP000006650"/>
    </source>
</evidence>
<proteinExistence type="predicted"/>
<reference evidence="1 2" key="1">
    <citation type="journal article" date="2009" name="Stand. Genomic Sci.">
        <title>Complete genome sequence of Capnocytophaga ochracea type strain (VPI 2845).</title>
        <authorList>
            <person name="Mavrommatis K."/>
            <person name="Gronow S."/>
            <person name="Saunders E."/>
            <person name="Land M."/>
            <person name="Lapidus A."/>
            <person name="Copeland A."/>
            <person name="Glavina Del Rio T."/>
            <person name="Nolan M."/>
            <person name="Lucas S."/>
            <person name="Chen F."/>
            <person name="Tice H."/>
            <person name="Cheng J.F."/>
            <person name="Bruce D."/>
            <person name="Goodwin L."/>
            <person name="Pitluck S."/>
            <person name="Pati A."/>
            <person name="Ivanova N."/>
            <person name="Chen A."/>
            <person name="Palaniappan K."/>
            <person name="Chain P."/>
            <person name="Hauser L."/>
            <person name="Chang Y.J."/>
            <person name="Jeffries C.D."/>
            <person name="Brettin T."/>
            <person name="Detter J.C."/>
            <person name="Han C."/>
            <person name="Bristow J."/>
            <person name="Goker M."/>
            <person name="Rohde M."/>
            <person name="Eisen J.A."/>
            <person name="Markowitz V."/>
            <person name="Kyrpides N.C."/>
            <person name="Klenk H.P."/>
            <person name="Hugenholtz P."/>
        </authorList>
    </citation>
    <scope>NUCLEOTIDE SEQUENCE [LARGE SCALE GENOMIC DNA]</scope>
    <source>
        <strain evidence="2">ATCC 27872 / DSM 7271 / JCM 12966 / VPI 2845</strain>
    </source>
</reference>